<evidence type="ECO:0000313" key="2">
    <source>
        <dbReference type="EMBL" id="CAG6597531.1"/>
    </source>
</evidence>
<accession>A0A8D8PD26</accession>
<feature type="compositionally biased region" description="Low complexity" evidence="1">
    <location>
        <begin position="42"/>
        <end position="52"/>
    </location>
</feature>
<name>A0A8D8PD26_CULPI</name>
<reference evidence="2" key="1">
    <citation type="submission" date="2021-05" db="EMBL/GenBank/DDBJ databases">
        <authorList>
            <person name="Alioto T."/>
            <person name="Alioto T."/>
            <person name="Gomez Garrido J."/>
        </authorList>
    </citation>
    <scope>NUCLEOTIDE SEQUENCE</scope>
</reference>
<dbReference type="EMBL" id="HBUE01338839">
    <property type="protein sequence ID" value="CAG6597531.1"/>
    <property type="molecule type" value="Transcribed_RNA"/>
</dbReference>
<feature type="compositionally biased region" description="Low complexity" evidence="1">
    <location>
        <begin position="59"/>
        <end position="74"/>
    </location>
</feature>
<proteinExistence type="predicted"/>
<protein>
    <submittedName>
        <fullName evidence="2">(northern house mosquito) hypothetical protein</fullName>
    </submittedName>
</protein>
<evidence type="ECO:0000256" key="1">
    <source>
        <dbReference type="SAM" id="MobiDB-lite"/>
    </source>
</evidence>
<organism evidence="2">
    <name type="scientific">Culex pipiens</name>
    <name type="common">House mosquito</name>
    <dbReference type="NCBI Taxonomy" id="7175"/>
    <lineage>
        <taxon>Eukaryota</taxon>
        <taxon>Metazoa</taxon>
        <taxon>Ecdysozoa</taxon>
        <taxon>Arthropoda</taxon>
        <taxon>Hexapoda</taxon>
        <taxon>Insecta</taxon>
        <taxon>Pterygota</taxon>
        <taxon>Neoptera</taxon>
        <taxon>Endopterygota</taxon>
        <taxon>Diptera</taxon>
        <taxon>Nematocera</taxon>
        <taxon>Culicoidea</taxon>
        <taxon>Culicidae</taxon>
        <taxon>Culicinae</taxon>
        <taxon>Culicini</taxon>
        <taxon>Culex</taxon>
        <taxon>Culex</taxon>
    </lineage>
</organism>
<sequence>MEVAASAAAPRIPKCIRTVVPTTRIPRTSLIRHLRLKVVTSNSHRNNKSNSNTIVRKVPTTSTNSLCSTTSSPNTDRRLSLSRATTRTRDPAARAITVM</sequence>
<dbReference type="EMBL" id="HBUE01232013">
    <property type="protein sequence ID" value="CAG6545386.1"/>
    <property type="molecule type" value="Transcribed_RNA"/>
</dbReference>
<dbReference type="AlphaFoldDB" id="A0A8D8PD26"/>
<feature type="region of interest" description="Disordered" evidence="1">
    <location>
        <begin position="42"/>
        <end position="99"/>
    </location>
</feature>